<feature type="compositionally biased region" description="Basic and acidic residues" evidence="1">
    <location>
        <begin position="61"/>
        <end position="73"/>
    </location>
</feature>
<name>A0ABM3YBE2_ERIEU</name>
<dbReference type="Proteomes" id="UP001652624">
    <property type="component" value="Chromosome 12"/>
</dbReference>
<evidence type="ECO:0000313" key="2">
    <source>
        <dbReference type="Proteomes" id="UP001652624"/>
    </source>
</evidence>
<feature type="compositionally biased region" description="Basic and acidic residues" evidence="1">
    <location>
        <begin position="23"/>
        <end position="37"/>
    </location>
</feature>
<evidence type="ECO:0000313" key="3">
    <source>
        <dbReference type="RefSeq" id="XP_060058393.1"/>
    </source>
</evidence>
<feature type="region of interest" description="Disordered" evidence="1">
    <location>
        <begin position="1"/>
        <end position="90"/>
    </location>
</feature>
<reference evidence="3" key="1">
    <citation type="submission" date="2025-08" db="UniProtKB">
        <authorList>
            <consortium name="RefSeq"/>
        </authorList>
    </citation>
    <scope>IDENTIFICATION</scope>
</reference>
<feature type="compositionally biased region" description="Basic and acidic residues" evidence="1">
    <location>
        <begin position="230"/>
        <end position="239"/>
    </location>
</feature>
<keyword evidence="2" id="KW-1185">Reference proteome</keyword>
<organism evidence="2 3">
    <name type="scientific">Erinaceus europaeus</name>
    <name type="common">Western European hedgehog</name>
    <dbReference type="NCBI Taxonomy" id="9365"/>
    <lineage>
        <taxon>Eukaryota</taxon>
        <taxon>Metazoa</taxon>
        <taxon>Chordata</taxon>
        <taxon>Craniata</taxon>
        <taxon>Vertebrata</taxon>
        <taxon>Euteleostomi</taxon>
        <taxon>Mammalia</taxon>
        <taxon>Eutheria</taxon>
        <taxon>Laurasiatheria</taxon>
        <taxon>Eulipotyphla</taxon>
        <taxon>Erinaceidae</taxon>
        <taxon>Erinaceinae</taxon>
        <taxon>Erinaceus</taxon>
    </lineage>
</organism>
<feature type="compositionally biased region" description="Polar residues" evidence="1">
    <location>
        <begin position="1"/>
        <end position="14"/>
    </location>
</feature>
<protein>
    <submittedName>
        <fullName evidence="3">Uncharacterized protein LOC103115231</fullName>
    </submittedName>
</protein>
<gene>
    <name evidence="3" type="primary">LOC103115231</name>
</gene>
<dbReference type="GeneID" id="103115231"/>
<sequence length="262" mass="29410">MSHFTNWNHSQLSKSLMPYDNMRAPRERKRENKKQEDLPSGQTLPLGQMLQKGEDAQVAEDTTKKLGDDKAAEEGLNPSKAEPQKDGKLPLSLGLVCPPLFSNTSASKTVGRSLQLSPPLTKSFRLHDVRVVSLPRQGPFRQFMDMKAEKRLAGRKERRSRFGDAEVHKRYQFGEIFTPFQALATTEMRRLVPPRDLPMSSHLQRMGIPCSTEGDLQDLSLLSTELSLAKEDSNHEKGRPAGHVKTPLFPPIVKATKSNDTK</sequence>
<feature type="region of interest" description="Disordered" evidence="1">
    <location>
        <begin position="230"/>
        <end position="262"/>
    </location>
</feature>
<evidence type="ECO:0000256" key="1">
    <source>
        <dbReference type="SAM" id="MobiDB-lite"/>
    </source>
</evidence>
<accession>A0ABM3YBE2</accession>
<dbReference type="RefSeq" id="XP_060058393.1">
    <property type="nucleotide sequence ID" value="XM_060202410.1"/>
</dbReference>
<proteinExistence type="predicted"/>